<dbReference type="Proteomes" id="UP000682733">
    <property type="component" value="Unassembled WGS sequence"/>
</dbReference>
<dbReference type="Pfam" id="PF00307">
    <property type="entry name" value="CH"/>
    <property type="match status" value="1"/>
</dbReference>
<dbReference type="CDD" id="cd21207">
    <property type="entry name" value="CH_dMP20-like"/>
    <property type="match status" value="1"/>
</dbReference>
<dbReference type="InterPro" id="IPR036872">
    <property type="entry name" value="CH_dom_sf"/>
</dbReference>
<evidence type="ECO:0000259" key="1">
    <source>
        <dbReference type="PROSITE" id="PS50021"/>
    </source>
</evidence>
<evidence type="ECO:0000313" key="6">
    <source>
        <dbReference type="Proteomes" id="UP000663829"/>
    </source>
</evidence>
<reference evidence="3" key="1">
    <citation type="submission" date="2021-02" db="EMBL/GenBank/DDBJ databases">
        <authorList>
            <person name="Nowell W R."/>
        </authorList>
    </citation>
    <scope>NUCLEOTIDE SEQUENCE</scope>
</reference>
<dbReference type="PROSITE" id="PS50021">
    <property type="entry name" value="CH"/>
    <property type="match status" value="1"/>
</dbReference>
<dbReference type="InterPro" id="IPR050606">
    <property type="entry name" value="Calponin-like"/>
</dbReference>
<dbReference type="EMBL" id="CAJNOQ010017068">
    <property type="protein sequence ID" value="CAF1392518.1"/>
    <property type="molecule type" value="Genomic_DNA"/>
</dbReference>
<evidence type="ECO:0000313" key="3">
    <source>
        <dbReference type="EMBL" id="CAF1392518.1"/>
    </source>
</evidence>
<dbReference type="Proteomes" id="UP000677228">
    <property type="component" value="Unassembled WGS sequence"/>
</dbReference>
<dbReference type="InterPro" id="IPR001715">
    <property type="entry name" value="CH_dom"/>
</dbReference>
<dbReference type="EMBL" id="CAJNOK010002359">
    <property type="protein sequence ID" value="CAF0856617.1"/>
    <property type="molecule type" value="Genomic_DNA"/>
</dbReference>
<dbReference type="OrthoDB" id="15627at2759"/>
<dbReference type="EMBL" id="CAJOBA010002359">
    <property type="protein sequence ID" value="CAF3641642.1"/>
    <property type="molecule type" value="Genomic_DNA"/>
</dbReference>
<evidence type="ECO:0000313" key="2">
    <source>
        <dbReference type="EMBL" id="CAF0856617.1"/>
    </source>
</evidence>
<dbReference type="Gene3D" id="1.10.418.10">
    <property type="entry name" value="Calponin-like domain"/>
    <property type="match status" value="1"/>
</dbReference>
<dbReference type="SUPFAM" id="SSF47576">
    <property type="entry name" value="Calponin-homology domain, CH-domain"/>
    <property type="match status" value="1"/>
</dbReference>
<name>A0A815K8D2_9BILA</name>
<protein>
    <recommendedName>
        <fullName evidence="1">Calponin-homology (CH) domain-containing protein</fullName>
    </recommendedName>
</protein>
<dbReference type="AlphaFoldDB" id="A0A815K8D2"/>
<evidence type="ECO:0000313" key="4">
    <source>
        <dbReference type="EMBL" id="CAF3641642.1"/>
    </source>
</evidence>
<evidence type="ECO:0000313" key="5">
    <source>
        <dbReference type="EMBL" id="CAF4286942.1"/>
    </source>
</evidence>
<organism evidence="3 6">
    <name type="scientific">Didymodactylos carnosus</name>
    <dbReference type="NCBI Taxonomy" id="1234261"/>
    <lineage>
        <taxon>Eukaryota</taxon>
        <taxon>Metazoa</taxon>
        <taxon>Spiralia</taxon>
        <taxon>Gnathifera</taxon>
        <taxon>Rotifera</taxon>
        <taxon>Eurotatoria</taxon>
        <taxon>Bdelloidea</taxon>
        <taxon>Philodinida</taxon>
        <taxon>Philodinidae</taxon>
        <taxon>Didymodactylos</taxon>
    </lineage>
</organism>
<dbReference type="PANTHER" id="PTHR47385:SF24">
    <property type="entry name" value="MUSCLE-SPECIFIC PROTEIN 20"/>
    <property type="match status" value="1"/>
</dbReference>
<dbReference type="GO" id="GO:0007015">
    <property type="term" value="P:actin filament organization"/>
    <property type="evidence" value="ECO:0007669"/>
    <property type="project" value="TreeGrafter"/>
</dbReference>
<dbReference type="InterPro" id="IPR003096">
    <property type="entry name" value="SM22_calponin"/>
</dbReference>
<keyword evidence="6" id="KW-1185">Reference proteome</keyword>
<feature type="domain" description="Calponin-homology (CH)" evidence="1">
    <location>
        <begin position="17"/>
        <end position="122"/>
    </location>
</feature>
<dbReference type="GO" id="GO:0015629">
    <property type="term" value="C:actin cytoskeleton"/>
    <property type="evidence" value="ECO:0007669"/>
    <property type="project" value="TreeGrafter"/>
</dbReference>
<dbReference type="SMART" id="SM00033">
    <property type="entry name" value="CH"/>
    <property type="match status" value="1"/>
</dbReference>
<dbReference type="PANTHER" id="PTHR47385">
    <property type="entry name" value="CALPONIN"/>
    <property type="match status" value="1"/>
</dbReference>
<dbReference type="Proteomes" id="UP000681722">
    <property type="component" value="Unassembled WGS sequence"/>
</dbReference>
<comment type="caution">
    <text evidence="3">The sequence shown here is derived from an EMBL/GenBank/DDBJ whole genome shotgun (WGS) entry which is preliminary data.</text>
</comment>
<gene>
    <name evidence="3" type="ORF">GPM918_LOCUS32867</name>
    <name evidence="2" type="ORF">OVA965_LOCUS7419</name>
    <name evidence="5" type="ORF">SRO942_LOCUS33538</name>
    <name evidence="4" type="ORF">TMI583_LOCUS7414</name>
</gene>
<dbReference type="Proteomes" id="UP000663829">
    <property type="component" value="Unassembled WGS sequence"/>
</dbReference>
<dbReference type="GO" id="GO:0051015">
    <property type="term" value="F:actin filament binding"/>
    <property type="evidence" value="ECO:0007669"/>
    <property type="project" value="TreeGrafter"/>
</dbReference>
<sequence>MALDREVQWKISQKRDPEIEKQAQDWIEAVVGEKFPTGSSFGEALKDGIILCKLMNVLKPGSVTKMHTTGGPIKLRENIGLFQTAARAYGLDPSEVFQAVDLFDQQNLQQVALCVHALGRLAQKNNFSGPKIATLKPPTIHD</sequence>
<proteinExistence type="predicted"/>
<dbReference type="EMBL" id="CAJOBC010082475">
    <property type="protein sequence ID" value="CAF4286942.1"/>
    <property type="molecule type" value="Genomic_DNA"/>
</dbReference>
<dbReference type="PRINTS" id="PR00888">
    <property type="entry name" value="SM22CALPONIN"/>
</dbReference>
<accession>A0A815K8D2</accession>